<evidence type="ECO:0000313" key="2">
    <source>
        <dbReference type="EMBL" id="KAH3835142.1"/>
    </source>
</evidence>
<name>A0A9D4QM29_DREPO</name>
<organism evidence="2 3">
    <name type="scientific">Dreissena polymorpha</name>
    <name type="common">Zebra mussel</name>
    <name type="synonym">Mytilus polymorpha</name>
    <dbReference type="NCBI Taxonomy" id="45954"/>
    <lineage>
        <taxon>Eukaryota</taxon>
        <taxon>Metazoa</taxon>
        <taxon>Spiralia</taxon>
        <taxon>Lophotrochozoa</taxon>
        <taxon>Mollusca</taxon>
        <taxon>Bivalvia</taxon>
        <taxon>Autobranchia</taxon>
        <taxon>Heteroconchia</taxon>
        <taxon>Euheterodonta</taxon>
        <taxon>Imparidentia</taxon>
        <taxon>Neoheterodontei</taxon>
        <taxon>Myida</taxon>
        <taxon>Dreissenoidea</taxon>
        <taxon>Dreissenidae</taxon>
        <taxon>Dreissena</taxon>
    </lineage>
</organism>
<dbReference type="PANTHER" id="PTHR10704:SF44">
    <property type="entry name" value="LD35051P-RELATED"/>
    <property type="match status" value="1"/>
</dbReference>
<reference evidence="2" key="2">
    <citation type="submission" date="2020-11" db="EMBL/GenBank/DDBJ databases">
        <authorList>
            <person name="McCartney M.A."/>
            <person name="Auch B."/>
            <person name="Kono T."/>
            <person name="Mallez S."/>
            <person name="Becker A."/>
            <person name="Gohl D.M."/>
            <person name="Silverstein K.A.T."/>
            <person name="Koren S."/>
            <person name="Bechman K.B."/>
            <person name="Herman A."/>
            <person name="Abrahante J.E."/>
            <person name="Garbe J."/>
        </authorList>
    </citation>
    <scope>NUCLEOTIDE SEQUENCE</scope>
    <source>
        <strain evidence="2">Duluth1</strain>
        <tissue evidence="2">Whole animal</tissue>
    </source>
</reference>
<dbReference type="Proteomes" id="UP000828390">
    <property type="component" value="Unassembled WGS sequence"/>
</dbReference>
<dbReference type="InterPro" id="IPR027417">
    <property type="entry name" value="P-loop_NTPase"/>
</dbReference>
<dbReference type="InterPro" id="IPR000863">
    <property type="entry name" value="Sulfotransferase_dom"/>
</dbReference>
<dbReference type="GO" id="GO:0006790">
    <property type="term" value="P:sulfur compound metabolic process"/>
    <property type="evidence" value="ECO:0007669"/>
    <property type="project" value="TreeGrafter"/>
</dbReference>
<dbReference type="Pfam" id="PF00685">
    <property type="entry name" value="Sulfotransfer_1"/>
    <property type="match status" value="1"/>
</dbReference>
<dbReference type="AlphaFoldDB" id="A0A9D4QM29"/>
<comment type="caution">
    <text evidence="2">The sequence shown here is derived from an EMBL/GenBank/DDBJ whole genome shotgun (WGS) entry which is preliminary data.</text>
</comment>
<dbReference type="Gene3D" id="3.40.50.300">
    <property type="entry name" value="P-loop containing nucleotide triphosphate hydrolases"/>
    <property type="match status" value="1"/>
</dbReference>
<reference evidence="2" key="1">
    <citation type="journal article" date="2019" name="bioRxiv">
        <title>The Genome of the Zebra Mussel, Dreissena polymorpha: A Resource for Invasive Species Research.</title>
        <authorList>
            <person name="McCartney M.A."/>
            <person name="Auch B."/>
            <person name="Kono T."/>
            <person name="Mallez S."/>
            <person name="Zhang Y."/>
            <person name="Obille A."/>
            <person name="Becker A."/>
            <person name="Abrahante J.E."/>
            <person name="Garbe J."/>
            <person name="Badalamenti J.P."/>
            <person name="Herman A."/>
            <person name="Mangelson H."/>
            <person name="Liachko I."/>
            <person name="Sullivan S."/>
            <person name="Sone E.D."/>
            <person name="Koren S."/>
            <person name="Silverstein K.A.T."/>
            <person name="Beckman K.B."/>
            <person name="Gohl D.M."/>
        </authorList>
    </citation>
    <scope>NUCLEOTIDE SEQUENCE</scope>
    <source>
        <strain evidence="2">Duluth1</strain>
        <tissue evidence="2">Whole animal</tissue>
    </source>
</reference>
<keyword evidence="3" id="KW-1185">Reference proteome</keyword>
<sequence>MKSLLTCSLDELPSDILTDHHHSVFSDSLNDFKACRSKHIADLKSMQTILNQTQTTNSTNTITKLRLNDNLRKCLLPYTASCRNSSAVVMKFIRLRMRHAIRLLTDFPKLKIVHLIRDPRGIIDSQQRTGFSKNGAAIAEECHAIASDLVFTKYLMENKPSAIKLIQYEDIAEEPLNMLRELRQFTGLKFRADIEQFIINKTSAAKDSGAYSTDRKSSTKTAYKWRTHLNFQLAVDIDRACVVSNSVLGYLPFHSNENLKNILVSPRRRTNVTHSLITNINF</sequence>
<dbReference type="PANTHER" id="PTHR10704">
    <property type="entry name" value="CARBOHYDRATE SULFOTRANSFERASE"/>
    <property type="match status" value="1"/>
</dbReference>
<protein>
    <recommendedName>
        <fullName evidence="1">Sulfotransferase domain-containing protein</fullName>
    </recommendedName>
</protein>
<accession>A0A9D4QM29</accession>
<evidence type="ECO:0000259" key="1">
    <source>
        <dbReference type="Pfam" id="PF00685"/>
    </source>
</evidence>
<evidence type="ECO:0000313" key="3">
    <source>
        <dbReference type="Proteomes" id="UP000828390"/>
    </source>
</evidence>
<dbReference type="SUPFAM" id="SSF52540">
    <property type="entry name" value="P-loop containing nucleoside triphosphate hydrolases"/>
    <property type="match status" value="1"/>
</dbReference>
<gene>
    <name evidence="2" type="ORF">DPMN_108486</name>
</gene>
<feature type="domain" description="Sulfotransferase" evidence="1">
    <location>
        <begin position="46"/>
        <end position="241"/>
    </location>
</feature>
<dbReference type="GO" id="GO:0006044">
    <property type="term" value="P:N-acetylglucosamine metabolic process"/>
    <property type="evidence" value="ECO:0007669"/>
    <property type="project" value="TreeGrafter"/>
</dbReference>
<dbReference type="EMBL" id="JAIWYP010000004">
    <property type="protein sequence ID" value="KAH3835142.1"/>
    <property type="molecule type" value="Genomic_DNA"/>
</dbReference>
<dbReference type="InterPro" id="IPR051135">
    <property type="entry name" value="Gal/GlcNAc/GalNAc_ST"/>
</dbReference>
<proteinExistence type="predicted"/>
<dbReference type="GO" id="GO:0001517">
    <property type="term" value="F:N-acetylglucosamine 6-O-sulfotransferase activity"/>
    <property type="evidence" value="ECO:0007669"/>
    <property type="project" value="TreeGrafter"/>
</dbReference>